<proteinExistence type="predicted"/>
<evidence type="ECO:0000313" key="2">
    <source>
        <dbReference type="Proteomes" id="UP000053226"/>
    </source>
</evidence>
<accession>A0A0N0IA42</accession>
<dbReference type="RefSeq" id="WP_053908565.1">
    <property type="nucleotide sequence ID" value="NZ_CAWMUS010000019.1"/>
</dbReference>
<keyword evidence="2" id="KW-1185">Reference proteome</keyword>
<dbReference type="OrthoDB" id="9800082at2"/>
<protein>
    <recommendedName>
        <fullName evidence="3">HutD family protein</fullName>
    </recommendedName>
</protein>
<dbReference type="EMBL" id="LGAA01000019">
    <property type="protein sequence ID" value="KPD02391.1"/>
    <property type="molecule type" value="Genomic_DNA"/>
</dbReference>
<dbReference type="AlphaFoldDB" id="A0A0N0IA42"/>
<evidence type="ECO:0000313" key="1">
    <source>
        <dbReference type="EMBL" id="KPD02391.1"/>
    </source>
</evidence>
<dbReference type="Proteomes" id="UP000053226">
    <property type="component" value="Unassembled WGS sequence"/>
</dbReference>
<organism evidence="1 2">
    <name type="scientific">Moellerella wisconsensis ATCC 35017</name>
    <dbReference type="NCBI Taxonomy" id="1354267"/>
    <lineage>
        <taxon>Bacteria</taxon>
        <taxon>Pseudomonadati</taxon>
        <taxon>Pseudomonadota</taxon>
        <taxon>Gammaproteobacteria</taxon>
        <taxon>Enterobacterales</taxon>
        <taxon>Morganellaceae</taxon>
        <taxon>Moellerella</taxon>
    </lineage>
</organism>
<evidence type="ECO:0008006" key="3">
    <source>
        <dbReference type="Google" id="ProtNLM"/>
    </source>
</evidence>
<gene>
    <name evidence="1" type="ORF">M992_2103</name>
</gene>
<dbReference type="Pfam" id="PF05962">
    <property type="entry name" value="HutD"/>
    <property type="match status" value="1"/>
</dbReference>
<name>A0A0N0IA42_9GAMM</name>
<dbReference type="SUPFAM" id="SSF51182">
    <property type="entry name" value="RmlC-like cupins"/>
    <property type="match status" value="1"/>
</dbReference>
<dbReference type="InterPro" id="IPR010282">
    <property type="entry name" value="Uncharacterised_HutD/Ves"/>
</dbReference>
<dbReference type="InterPro" id="IPR011051">
    <property type="entry name" value="RmlC_Cupin_sf"/>
</dbReference>
<reference evidence="1 2" key="1">
    <citation type="submission" date="2015-07" db="EMBL/GenBank/DDBJ databases">
        <title>ATOL: Assembling a taxonomically balanced genome-scale reconstruction of the evolutionary history of the Enterobacteriaceae.</title>
        <authorList>
            <person name="Plunkett G.III."/>
            <person name="Neeno-Eckwall E.C."/>
            <person name="Glasner J.D."/>
            <person name="Perna N.T."/>
        </authorList>
    </citation>
    <scope>NUCLEOTIDE SEQUENCE [LARGE SCALE GENOMIC DNA]</scope>
    <source>
        <strain evidence="1 2">ATCC 35017</strain>
    </source>
</reference>
<sequence>MKIRCFDGSVNATSKAQQQRHEIVCWPVASDFSWCAQIDRFSQAYQLPAMPEIDHYLVLLNDNTLVLTYDADSKYIFIEKGQSFCCRGEDNPQLLAQNGPIVLLNISVRRGCWKPKISVVTENQLLPTNSAGVIYVLEGHWQIQGANCSQLIAEHGCWWLPDIRQGRVSPLQPNSCLIWIDLMNG</sequence>
<comment type="caution">
    <text evidence="1">The sequence shown here is derived from an EMBL/GenBank/DDBJ whole genome shotgun (WGS) entry which is preliminary data.</text>
</comment>